<sequence length="719" mass="81737">MKKFLSIVSFLVLLSFNAIAGTKVGEIVGQMGTTWNEREGKNETVVMGYVLQMNDFLQTGEDGGMILSYVDGTKFTMGPNTEAIIDEFAFDTSMVPIEVAMNISVNVGSFTYESGSVSELGGDVEIFTPTAVVTMQGTAISGTVDTSGKTTIILIPDTKGDVGQVTVSNESGSQTLTNVYTSVTVFADNVTIKAPSPLGNNEKKNLFDLNSVEDNIEDDKKFSTPAMENENVEILENETEETDFEILEDAEGKEVEMDMDEAQELEEEIISEELTLAETETITTTDLNIDTSTDEIKVVEDIEVEEVAIEEDIDTSYYDEWEDDLKDWGYIDEDNQISVWDAEGEQTMDWDDAKSMYAEMDQAYFDAIGCSDCTWDTINWDSVDWDAVDWDQYMDDYNDLLEEYGLTSYDMEVEDVTEEAEEEATSTVEGYTWEDFDLSDDYYNNSDYISAGGPPELTIQNYCDYNGYDSSWCDQAYLDYLNEWYADDWSLFKDYDSWDKGAKKLFKKWYGWCGTWPNYEWCDGQPKPWKMEGLKDKYVSDWDYDDWNLFWQNTYDWYYTGTYGDSGDDSDNWEDEYAYEDDYDADLELELWLAELDEWDCDWYGYYWDKANQSCGTEWVDNSGSETLTTTSGEILNYTTGEITQTVTTTDGLTGATSSTTLTGRYTTGGNEHNATSSTSGDYTILDRDNDNHRAYVKVETAEDSDIQIMQDTETQNHI</sequence>
<dbReference type="PANTHER" id="PTHR38731:SF1">
    <property type="entry name" value="FECR PROTEIN DOMAIN-CONTAINING PROTEIN"/>
    <property type="match status" value="1"/>
</dbReference>
<evidence type="ECO:0000313" key="1">
    <source>
        <dbReference type="EMBL" id="SVA94162.1"/>
    </source>
</evidence>
<dbReference type="EMBL" id="UINC01023129">
    <property type="protein sequence ID" value="SVA94162.1"/>
    <property type="molecule type" value="Genomic_DNA"/>
</dbReference>
<accession>A0A381ZZ52</accession>
<dbReference type="AlphaFoldDB" id="A0A381ZZ52"/>
<name>A0A381ZZ52_9ZZZZ</name>
<feature type="non-terminal residue" evidence="1">
    <location>
        <position position="719"/>
    </location>
</feature>
<proteinExistence type="predicted"/>
<protein>
    <recommendedName>
        <fullName evidence="2">FecR protein domain-containing protein</fullName>
    </recommendedName>
</protein>
<gene>
    <name evidence="1" type="ORF">METZ01_LOCUS147016</name>
</gene>
<organism evidence="1">
    <name type="scientific">marine metagenome</name>
    <dbReference type="NCBI Taxonomy" id="408172"/>
    <lineage>
        <taxon>unclassified sequences</taxon>
        <taxon>metagenomes</taxon>
        <taxon>ecological metagenomes</taxon>
    </lineage>
</organism>
<evidence type="ECO:0008006" key="2">
    <source>
        <dbReference type="Google" id="ProtNLM"/>
    </source>
</evidence>
<dbReference type="PANTHER" id="PTHR38731">
    <property type="entry name" value="LIPL45-RELATED LIPOPROTEIN-RELATED"/>
    <property type="match status" value="1"/>
</dbReference>
<reference evidence="1" key="1">
    <citation type="submission" date="2018-05" db="EMBL/GenBank/DDBJ databases">
        <authorList>
            <person name="Lanie J.A."/>
            <person name="Ng W.-L."/>
            <person name="Kazmierczak K.M."/>
            <person name="Andrzejewski T.M."/>
            <person name="Davidsen T.M."/>
            <person name="Wayne K.J."/>
            <person name="Tettelin H."/>
            <person name="Glass J.I."/>
            <person name="Rusch D."/>
            <person name="Podicherti R."/>
            <person name="Tsui H.-C.T."/>
            <person name="Winkler M.E."/>
        </authorList>
    </citation>
    <scope>NUCLEOTIDE SEQUENCE</scope>
</reference>